<evidence type="ECO:0000256" key="2">
    <source>
        <dbReference type="ARBA" id="ARBA00006275"/>
    </source>
</evidence>
<feature type="domain" description="RagB/SusD" evidence="6">
    <location>
        <begin position="303"/>
        <end position="481"/>
    </location>
</feature>
<feature type="domain" description="SusD-like N-terminal" evidence="7">
    <location>
        <begin position="93"/>
        <end position="203"/>
    </location>
</feature>
<dbReference type="Pfam" id="PF07980">
    <property type="entry name" value="SusD_RagB"/>
    <property type="match status" value="1"/>
</dbReference>
<dbReference type="InterPro" id="IPR033985">
    <property type="entry name" value="SusD-like_N"/>
</dbReference>
<gene>
    <name evidence="8" type="ORF">SAMN04488109_5468</name>
</gene>
<keyword evidence="3" id="KW-0732">Signal</keyword>
<dbReference type="OrthoDB" id="617686at2"/>
<name>A0A1M5VWC9_9BACT</name>
<protein>
    <submittedName>
        <fullName evidence="8">Starch-binding associating with outer membrane</fullName>
    </submittedName>
</protein>
<dbReference type="InterPro" id="IPR012944">
    <property type="entry name" value="SusD_RagB_dom"/>
</dbReference>
<evidence type="ECO:0000313" key="8">
    <source>
        <dbReference type="EMBL" id="SHH79518.1"/>
    </source>
</evidence>
<dbReference type="PROSITE" id="PS51257">
    <property type="entry name" value="PROKAR_LIPOPROTEIN"/>
    <property type="match status" value="1"/>
</dbReference>
<dbReference type="SUPFAM" id="SSF48452">
    <property type="entry name" value="TPR-like"/>
    <property type="match status" value="1"/>
</dbReference>
<reference evidence="8 9" key="1">
    <citation type="submission" date="2016-11" db="EMBL/GenBank/DDBJ databases">
        <authorList>
            <person name="Jaros S."/>
            <person name="Januszkiewicz K."/>
            <person name="Wedrychowicz H."/>
        </authorList>
    </citation>
    <scope>NUCLEOTIDE SEQUENCE [LARGE SCALE GENOMIC DNA]</scope>
    <source>
        <strain evidence="8 9">DSM 24574</strain>
    </source>
</reference>
<organism evidence="8 9">
    <name type="scientific">Chryseolinea serpens</name>
    <dbReference type="NCBI Taxonomy" id="947013"/>
    <lineage>
        <taxon>Bacteria</taxon>
        <taxon>Pseudomonadati</taxon>
        <taxon>Bacteroidota</taxon>
        <taxon>Cytophagia</taxon>
        <taxon>Cytophagales</taxon>
        <taxon>Fulvivirgaceae</taxon>
        <taxon>Chryseolinea</taxon>
    </lineage>
</organism>
<sequence>MKSIHKYLSTAAFLGMMLLTISCNDQLHEIAENLTATNATDYTKTEDMINPLLGAYGEFQNRGWEDYPLISVRGDDVNAGGLGDQQEFANSDRYNYANTDYWMFNSVWQNLYNDVLAANSAIEQIELYKEFAPNPALADQYMAEAKVLRAFLLLQLSRTWGRVYIPVTSDPTDLFEMKVSTKDEVMQFIADDMDAAAGQLPNLRPNQRDDIKGGVTRYTALAMKALANLELKNFQGVADATGAIIESGLFHLEDDYYNLFKIPGKLNDENLLELQYWDSGVAGGTSLSYLFAFFGPETWKPKVATAGGGWGFFEPSLKYVKFMLDRNEEKRLVTTVIFTPRGIAKIQEDPKYATLPSYVSVTTPSGDVFQDFAREMFLSGKHYLPSDQLTAGINDYGTNKNFICLRYAEILLMHAEARVQGASGSISADEAVNQVRDRADLGHLSGVTLDDVLDEKYAELATEWGVRYFDMLRYQRYDELSYDGRTFTADKTFLPYPQIQVDQLPGLTESN</sequence>
<evidence type="ECO:0000256" key="3">
    <source>
        <dbReference type="ARBA" id="ARBA00022729"/>
    </source>
</evidence>
<dbReference type="EMBL" id="FQWQ01000004">
    <property type="protein sequence ID" value="SHH79518.1"/>
    <property type="molecule type" value="Genomic_DNA"/>
</dbReference>
<dbReference type="InterPro" id="IPR011990">
    <property type="entry name" value="TPR-like_helical_dom_sf"/>
</dbReference>
<evidence type="ECO:0000259" key="7">
    <source>
        <dbReference type="Pfam" id="PF14322"/>
    </source>
</evidence>
<dbReference type="RefSeq" id="WP_073140931.1">
    <property type="nucleotide sequence ID" value="NZ_FQWQ01000004.1"/>
</dbReference>
<evidence type="ECO:0000256" key="4">
    <source>
        <dbReference type="ARBA" id="ARBA00023136"/>
    </source>
</evidence>
<keyword evidence="4" id="KW-0472">Membrane</keyword>
<dbReference type="Gene3D" id="1.25.40.390">
    <property type="match status" value="1"/>
</dbReference>
<comment type="similarity">
    <text evidence="2">Belongs to the SusD family.</text>
</comment>
<dbReference type="Pfam" id="PF14322">
    <property type="entry name" value="SusD-like_3"/>
    <property type="match status" value="1"/>
</dbReference>
<evidence type="ECO:0000313" key="9">
    <source>
        <dbReference type="Proteomes" id="UP000184212"/>
    </source>
</evidence>
<proteinExistence type="inferred from homology"/>
<dbReference type="Proteomes" id="UP000184212">
    <property type="component" value="Unassembled WGS sequence"/>
</dbReference>
<evidence type="ECO:0000256" key="1">
    <source>
        <dbReference type="ARBA" id="ARBA00004442"/>
    </source>
</evidence>
<accession>A0A1M5VWC9</accession>
<evidence type="ECO:0000256" key="5">
    <source>
        <dbReference type="ARBA" id="ARBA00023237"/>
    </source>
</evidence>
<comment type="subcellular location">
    <subcellularLocation>
        <location evidence="1">Cell outer membrane</location>
    </subcellularLocation>
</comment>
<dbReference type="GO" id="GO:0009279">
    <property type="term" value="C:cell outer membrane"/>
    <property type="evidence" value="ECO:0007669"/>
    <property type="project" value="UniProtKB-SubCell"/>
</dbReference>
<dbReference type="AlphaFoldDB" id="A0A1M5VWC9"/>
<evidence type="ECO:0000259" key="6">
    <source>
        <dbReference type="Pfam" id="PF07980"/>
    </source>
</evidence>
<keyword evidence="5" id="KW-0998">Cell outer membrane</keyword>
<dbReference type="STRING" id="947013.SAMN04488109_5468"/>
<keyword evidence="9" id="KW-1185">Reference proteome</keyword>